<dbReference type="EMBL" id="CP121472">
    <property type="protein sequence ID" value="WPL18092.1"/>
    <property type="molecule type" value="Genomic_DNA"/>
</dbReference>
<accession>A0ABZ0SB37</accession>
<dbReference type="Gene3D" id="2.30.40.10">
    <property type="entry name" value="Urease, subunit C, domain 1"/>
    <property type="match status" value="1"/>
</dbReference>
<dbReference type="NCBIfam" id="NF006549">
    <property type="entry name" value="PRK09045.1"/>
    <property type="match status" value="1"/>
</dbReference>
<dbReference type="GO" id="GO:0050270">
    <property type="term" value="F:S-adenosylhomocysteine deaminase activity"/>
    <property type="evidence" value="ECO:0007669"/>
    <property type="project" value="UniProtKB-EC"/>
</dbReference>
<dbReference type="PANTHER" id="PTHR43794:SF11">
    <property type="entry name" value="AMIDOHYDROLASE-RELATED DOMAIN-CONTAINING PROTEIN"/>
    <property type="match status" value="1"/>
</dbReference>
<feature type="binding site" evidence="5">
    <location>
        <position position="190"/>
    </location>
    <ligand>
        <name>substrate</name>
    </ligand>
</feature>
<feature type="binding site" evidence="5">
    <location>
        <position position="220"/>
    </location>
    <ligand>
        <name>substrate</name>
    </ligand>
</feature>
<comment type="caution">
    <text evidence="5">Lacks conserved residue(s) required for the propagation of feature annotation.</text>
</comment>
<feature type="domain" description="Amidohydrolase-related" evidence="6">
    <location>
        <begin position="60"/>
        <end position="409"/>
    </location>
</feature>
<keyword evidence="4 5" id="KW-0862">Zinc</keyword>
<comment type="function">
    <text evidence="5">Catalyzes the deamination of 5-methylthioadenosine and S-adenosyl-L-homocysteine into 5-methylthioinosine and S-inosyl-L-homocysteine, respectively. Is also able to deaminate adenosine.</text>
</comment>
<dbReference type="EC" id="3.5.4.31" evidence="5"/>
<evidence type="ECO:0000256" key="3">
    <source>
        <dbReference type="ARBA" id="ARBA00022801"/>
    </source>
</evidence>
<dbReference type="RefSeq" id="WP_328983876.1">
    <property type="nucleotide sequence ID" value="NZ_CP121472.1"/>
</dbReference>
<protein>
    <recommendedName>
        <fullName evidence="5">5-methylthioadenosine/S-adenosylhomocysteine deaminase</fullName>
        <shortName evidence="5">MTA/SAH deaminase</shortName>
        <ecNumber evidence="5">3.5.4.28</ecNumber>
        <ecNumber evidence="5">3.5.4.31</ecNumber>
    </recommendedName>
</protein>
<keyword evidence="2 5" id="KW-0479">Metal-binding</keyword>
<dbReference type="Proteomes" id="UP001432180">
    <property type="component" value="Chromosome"/>
</dbReference>
<dbReference type="InterPro" id="IPR011059">
    <property type="entry name" value="Metal-dep_hydrolase_composite"/>
</dbReference>
<comment type="catalytic activity">
    <reaction evidence="5">
        <text>S-methyl-5'-thioadenosine + H2O + H(+) = S-methyl-5'-thioinosine + NH4(+)</text>
        <dbReference type="Rhea" id="RHEA:25025"/>
        <dbReference type="ChEBI" id="CHEBI:15377"/>
        <dbReference type="ChEBI" id="CHEBI:15378"/>
        <dbReference type="ChEBI" id="CHEBI:17509"/>
        <dbReference type="ChEBI" id="CHEBI:28938"/>
        <dbReference type="ChEBI" id="CHEBI:48595"/>
        <dbReference type="EC" id="3.5.4.31"/>
    </reaction>
</comment>
<feature type="binding site" evidence="5">
    <location>
        <position position="305"/>
    </location>
    <ligand>
        <name>substrate</name>
    </ligand>
</feature>
<comment type="cofactor">
    <cofactor evidence="5">
        <name>Zn(2+)</name>
        <dbReference type="ChEBI" id="CHEBI:29105"/>
    </cofactor>
    <text evidence="5">Binds 1 zinc ion per subunit.</text>
</comment>
<dbReference type="InterPro" id="IPR032466">
    <property type="entry name" value="Metal_Hydrolase"/>
</dbReference>
<comment type="similarity">
    <text evidence="1">Belongs to the metallo-dependent hydrolases superfamily. ATZ/TRZ family.</text>
</comment>
<evidence type="ECO:0000256" key="2">
    <source>
        <dbReference type="ARBA" id="ARBA00022723"/>
    </source>
</evidence>
<comment type="similarity">
    <text evidence="5">Belongs to the metallo-dependent hydrolases superfamily. MTA/SAH deaminase family.</text>
</comment>
<evidence type="ECO:0000256" key="5">
    <source>
        <dbReference type="HAMAP-Rule" id="MF_01281"/>
    </source>
</evidence>
<feature type="binding site" evidence="5">
    <location>
        <position position="70"/>
    </location>
    <ligand>
        <name>Zn(2+)</name>
        <dbReference type="ChEBI" id="CHEBI:29105"/>
    </ligand>
</feature>
<feature type="binding site" evidence="5">
    <location>
        <position position="68"/>
    </location>
    <ligand>
        <name>Zn(2+)</name>
        <dbReference type="ChEBI" id="CHEBI:29105"/>
    </ligand>
</feature>
<dbReference type="PANTHER" id="PTHR43794">
    <property type="entry name" value="AMINOHYDROLASE SSNA-RELATED"/>
    <property type="match status" value="1"/>
</dbReference>
<evidence type="ECO:0000259" key="6">
    <source>
        <dbReference type="Pfam" id="PF01979"/>
    </source>
</evidence>
<dbReference type="InterPro" id="IPR050287">
    <property type="entry name" value="MTA/SAH_deaminase"/>
</dbReference>
<evidence type="ECO:0000313" key="7">
    <source>
        <dbReference type="EMBL" id="WPL18092.1"/>
    </source>
</evidence>
<evidence type="ECO:0000313" key="8">
    <source>
        <dbReference type="Proteomes" id="UP001432180"/>
    </source>
</evidence>
<dbReference type="InterPro" id="IPR023512">
    <property type="entry name" value="Deaminase_MtaD/DadD"/>
</dbReference>
<dbReference type="SUPFAM" id="SSF51338">
    <property type="entry name" value="Composite domain of metallo-dependent hydrolases"/>
    <property type="match status" value="2"/>
</dbReference>
<keyword evidence="3 5" id="KW-0378">Hydrolase</keyword>
<feature type="binding site" evidence="5">
    <location>
        <position position="305"/>
    </location>
    <ligand>
        <name>Zn(2+)</name>
        <dbReference type="ChEBI" id="CHEBI:29105"/>
    </ligand>
</feature>
<name>A0ABZ0SB37_9GAMM</name>
<sequence length="440" mass="48260">MDVELLIHADWILPVDAQDRTLAQHSIAIERGRIAALLPSAEAREQIQAKTTLTLRGHALIPGLINAHTHSPMALLRGLADDLPLMTWLHEHIWPAEGRWVDPDFVADGTRLALLEMLRGGITCFNDMYFYPEVTARVAAEAGMRAIIGMILVDFPTRYAENPEQYFSRGLSLHERYREHHLIRAAFAPHSPYAVSEQPLQRVATLAEELQVPVHIHLHETRDEVSQSLRDHGERPLARLDRLGLLSPLLVAIHMTQLGDEEIDRLAQSGAHVVHCPESNLKLASGFCPVTKLLKAGVNVALGTDGAASNNDLNLLGEMRTAALLAKGVAQSASALPAATALRMATLNGARALGLEEETGSLEVGKAADLVALDLSDPHTQPLYNACSQIIYAASSHQVRHVWISGQQVIRAGEPLTLEPERVLSEARAWGERIAEERNR</sequence>
<dbReference type="EC" id="3.5.4.28" evidence="5"/>
<dbReference type="Pfam" id="PF01979">
    <property type="entry name" value="Amidohydro_1"/>
    <property type="match status" value="1"/>
</dbReference>
<reference evidence="7 8" key="1">
    <citation type="journal article" date="2023" name="Microorganisms">
        <title>Thiorhodovibrio frisius and Trv. litoralis spp. nov., Two Novel Members from a Clade of Fastidious Purple Sulfur Bacteria That Exhibit Unique Red-Shifted Light-Harvesting Capabilities.</title>
        <authorList>
            <person name="Methner A."/>
            <person name="Kuzyk S.B."/>
            <person name="Petersen J."/>
            <person name="Bauer S."/>
            <person name="Brinkmann H."/>
            <person name="Sichau K."/>
            <person name="Wanner G."/>
            <person name="Wolf J."/>
            <person name="Neumann-Schaal M."/>
            <person name="Henke P."/>
            <person name="Tank M."/>
            <person name="Sproer C."/>
            <person name="Bunk B."/>
            <person name="Overmann J."/>
        </authorList>
    </citation>
    <scope>NUCLEOTIDE SEQUENCE [LARGE SCALE GENOMIC DNA]</scope>
    <source>
        <strain evidence="7 8">DSM 6702</strain>
    </source>
</reference>
<evidence type="ECO:0000256" key="4">
    <source>
        <dbReference type="ARBA" id="ARBA00022833"/>
    </source>
</evidence>
<dbReference type="SUPFAM" id="SSF51556">
    <property type="entry name" value="Metallo-dependent hydrolases"/>
    <property type="match status" value="1"/>
</dbReference>
<dbReference type="Gene3D" id="3.20.20.140">
    <property type="entry name" value="Metal-dependent hydrolases"/>
    <property type="match status" value="1"/>
</dbReference>
<organism evidence="7 8">
    <name type="scientific">Thiorhodovibrio winogradskyi</name>
    <dbReference type="NCBI Taxonomy" id="77007"/>
    <lineage>
        <taxon>Bacteria</taxon>
        <taxon>Pseudomonadati</taxon>
        <taxon>Pseudomonadota</taxon>
        <taxon>Gammaproteobacteria</taxon>
        <taxon>Chromatiales</taxon>
        <taxon>Chromatiaceae</taxon>
        <taxon>Thiorhodovibrio</taxon>
    </lineage>
</organism>
<dbReference type="CDD" id="cd01298">
    <property type="entry name" value="ATZ_TRZ_like"/>
    <property type="match status" value="1"/>
</dbReference>
<gene>
    <name evidence="5 7" type="primary">mtaD</name>
    <name evidence="7" type="ORF">Thiowin_03143</name>
</gene>
<comment type="catalytic activity">
    <reaction evidence="5">
        <text>S-adenosyl-L-homocysteine + H2O + H(+) = S-inosyl-L-homocysteine + NH4(+)</text>
        <dbReference type="Rhea" id="RHEA:20716"/>
        <dbReference type="ChEBI" id="CHEBI:15377"/>
        <dbReference type="ChEBI" id="CHEBI:15378"/>
        <dbReference type="ChEBI" id="CHEBI:28938"/>
        <dbReference type="ChEBI" id="CHEBI:57856"/>
        <dbReference type="ChEBI" id="CHEBI:57985"/>
        <dbReference type="EC" id="3.5.4.28"/>
    </reaction>
</comment>
<feature type="binding site" evidence="5">
    <location>
        <position position="217"/>
    </location>
    <ligand>
        <name>Zn(2+)</name>
        <dbReference type="ChEBI" id="CHEBI:29105"/>
    </ligand>
</feature>
<dbReference type="HAMAP" id="MF_01281">
    <property type="entry name" value="MTA_SAH_deamin"/>
    <property type="match status" value="1"/>
</dbReference>
<keyword evidence="8" id="KW-1185">Reference proteome</keyword>
<feature type="binding site" evidence="5">
    <location>
        <position position="97"/>
    </location>
    <ligand>
        <name>substrate</name>
    </ligand>
</feature>
<proteinExistence type="inferred from homology"/>
<dbReference type="InterPro" id="IPR006680">
    <property type="entry name" value="Amidohydro-rel"/>
</dbReference>
<evidence type="ECO:0000256" key="1">
    <source>
        <dbReference type="ARBA" id="ARBA00006745"/>
    </source>
</evidence>